<dbReference type="AlphaFoldDB" id="A0AAJ0GJX2"/>
<proteinExistence type="predicted"/>
<dbReference type="Gene3D" id="3.10.20.90">
    <property type="entry name" value="Phosphatidylinositol 3-kinase Catalytic Subunit, Chain A, domain 1"/>
    <property type="match status" value="1"/>
</dbReference>
<evidence type="ECO:0000259" key="1">
    <source>
        <dbReference type="Pfam" id="PF11976"/>
    </source>
</evidence>
<dbReference type="InterPro" id="IPR022617">
    <property type="entry name" value="Rad60/SUMO-like_dom"/>
</dbReference>
<sequence>MARTIGFTPEPTPWDAIHVREGMEEEHSDTDEDDRFVFIVVRDASDWKGPGMTFKLNYFDTFKNAFNTFKVACCKTCRAVGEIRFKTHDKSFSEKDTPEKADFLHNTTTIIRAYSNVPGLQCNKCSKSGYPATTGAVVPGPQATWMLPKNEVVSLRVKDPTGYEMEVKMVNTVPFSYLMDTYATQVHRDRDDVRFFMDGELIVEDETPKKASKLLCESASCAHPANMSDSTISQTETRLMCSGRKREVVRIAARSNARSGRDVSEG</sequence>
<keyword evidence="3" id="KW-1185">Reference proteome</keyword>
<accession>A0AAJ0GJX2</accession>
<dbReference type="Pfam" id="PF11976">
    <property type="entry name" value="Rad60-SLD"/>
    <property type="match status" value="1"/>
</dbReference>
<evidence type="ECO:0000313" key="2">
    <source>
        <dbReference type="EMBL" id="KAK3058928.1"/>
    </source>
</evidence>
<dbReference type="EMBL" id="JAWDJX010000001">
    <property type="protein sequence ID" value="KAK3058928.1"/>
    <property type="molecule type" value="Genomic_DNA"/>
</dbReference>
<dbReference type="SUPFAM" id="SSF54236">
    <property type="entry name" value="Ubiquitin-like"/>
    <property type="match status" value="1"/>
</dbReference>
<name>A0AAJ0GJX2_9PEZI</name>
<reference evidence="2" key="1">
    <citation type="submission" date="2023-04" db="EMBL/GenBank/DDBJ databases">
        <title>Black Yeasts Isolated from many extreme environments.</title>
        <authorList>
            <person name="Coleine C."/>
            <person name="Stajich J.E."/>
            <person name="Selbmann L."/>
        </authorList>
    </citation>
    <scope>NUCLEOTIDE SEQUENCE</scope>
    <source>
        <strain evidence="2">CCFEE 5312</strain>
    </source>
</reference>
<organism evidence="2 3">
    <name type="scientific">Extremus antarcticus</name>
    <dbReference type="NCBI Taxonomy" id="702011"/>
    <lineage>
        <taxon>Eukaryota</taxon>
        <taxon>Fungi</taxon>
        <taxon>Dikarya</taxon>
        <taxon>Ascomycota</taxon>
        <taxon>Pezizomycotina</taxon>
        <taxon>Dothideomycetes</taxon>
        <taxon>Dothideomycetidae</taxon>
        <taxon>Mycosphaerellales</taxon>
        <taxon>Extremaceae</taxon>
        <taxon>Extremus</taxon>
    </lineage>
</organism>
<gene>
    <name evidence="2" type="ORF">LTR09_000493</name>
</gene>
<dbReference type="Proteomes" id="UP001271007">
    <property type="component" value="Unassembled WGS sequence"/>
</dbReference>
<dbReference type="InterPro" id="IPR029071">
    <property type="entry name" value="Ubiquitin-like_domsf"/>
</dbReference>
<evidence type="ECO:0000313" key="3">
    <source>
        <dbReference type="Proteomes" id="UP001271007"/>
    </source>
</evidence>
<protein>
    <recommendedName>
        <fullName evidence="1">Rad60/SUMO-like domain-containing protein</fullName>
    </recommendedName>
</protein>
<feature type="domain" description="Rad60/SUMO-like" evidence="1">
    <location>
        <begin position="155"/>
        <end position="210"/>
    </location>
</feature>
<comment type="caution">
    <text evidence="2">The sequence shown here is derived from an EMBL/GenBank/DDBJ whole genome shotgun (WGS) entry which is preliminary data.</text>
</comment>